<name>A0AAD1R8L1_PELCU</name>
<keyword evidence="3" id="KW-1185">Reference proteome</keyword>
<accession>A0AAD1R8L1</accession>
<organism evidence="2 3">
    <name type="scientific">Pelobates cultripes</name>
    <name type="common">Western spadefoot toad</name>
    <dbReference type="NCBI Taxonomy" id="61616"/>
    <lineage>
        <taxon>Eukaryota</taxon>
        <taxon>Metazoa</taxon>
        <taxon>Chordata</taxon>
        <taxon>Craniata</taxon>
        <taxon>Vertebrata</taxon>
        <taxon>Euteleostomi</taxon>
        <taxon>Amphibia</taxon>
        <taxon>Batrachia</taxon>
        <taxon>Anura</taxon>
        <taxon>Pelobatoidea</taxon>
        <taxon>Pelobatidae</taxon>
        <taxon>Pelobates</taxon>
    </lineage>
</organism>
<evidence type="ECO:0000313" key="3">
    <source>
        <dbReference type="Proteomes" id="UP001295444"/>
    </source>
</evidence>
<feature type="region of interest" description="Disordered" evidence="1">
    <location>
        <begin position="1"/>
        <end position="50"/>
    </location>
</feature>
<feature type="compositionally biased region" description="Polar residues" evidence="1">
    <location>
        <begin position="33"/>
        <end position="50"/>
    </location>
</feature>
<proteinExistence type="predicted"/>
<feature type="region of interest" description="Disordered" evidence="1">
    <location>
        <begin position="69"/>
        <end position="98"/>
    </location>
</feature>
<reference evidence="2" key="1">
    <citation type="submission" date="2022-03" db="EMBL/GenBank/DDBJ databases">
        <authorList>
            <person name="Alioto T."/>
            <person name="Alioto T."/>
            <person name="Gomez Garrido J."/>
        </authorList>
    </citation>
    <scope>NUCLEOTIDE SEQUENCE</scope>
</reference>
<gene>
    <name evidence="2" type="ORF">PECUL_23A049906</name>
</gene>
<sequence length="98" mass="10542">MKARGVQELEPGRDGRSPGSPAGVWRPPPLWTGGSSRSAHTHATTVTPRGLKNTTLLWNTLRRHSPRWPPHASHMCDLPQEKPSNAIGSPQGCAGGLH</sequence>
<dbReference type="AlphaFoldDB" id="A0AAD1R8L1"/>
<evidence type="ECO:0000313" key="2">
    <source>
        <dbReference type="EMBL" id="CAH2245198.1"/>
    </source>
</evidence>
<feature type="compositionally biased region" description="Basic and acidic residues" evidence="1">
    <location>
        <begin position="1"/>
        <end position="16"/>
    </location>
</feature>
<dbReference type="Proteomes" id="UP001295444">
    <property type="component" value="Chromosome 02"/>
</dbReference>
<evidence type="ECO:0000256" key="1">
    <source>
        <dbReference type="SAM" id="MobiDB-lite"/>
    </source>
</evidence>
<protein>
    <submittedName>
        <fullName evidence="2">Uncharacterized protein</fullName>
    </submittedName>
</protein>
<dbReference type="EMBL" id="OW240913">
    <property type="protein sequence ID" value="CAH2245198.1"/>
    <property type="molecule type" value="Genomic_DNA"/>
</dbReference>